<reference evidence="1" key="1">
    <citation type="submission" date="2021-06" db="EMBL/GenBank/DDBJ databases">
        <authorList>
            <person name="Hodson N. C."/>
            <person name="Mongue J. A."/>
            <person name="Jaron S. K."/>
        </authorList>
    </citation>
    <scope>NUCLEOTIDE SEQUENCE</scope>
</reference>
<protein>
    <submittedName>
        <fullName evidence="1">Uncharacterized protein</fullName>
    </submittedName>
</protein>
<proteinExistence type="predicted"/>
<dbReference type="SMART" id="SM00175">
    <property type="entry name" value="RAB"/>
    <property type="match status" value="1"/>
</dbReference>
<dbReference type="GO" id="GO:0003924">
    <property type="term" value="F:GTPase activity"/>
    <property type="evidence" value="ECO:0007669"/>
    <property type="project" value="InterPro"/>
</dbReference>
<dbReference type="EMBL" id="CAJVCH010023905">
    <property type="protein sequence ID" value="CAG7695761.1"/>
    <property type="molecule type" value="Genomic_DNA"/>
</dbReference>
<dbReference type="AlphaFoldDB" id="A0A8J2JAT3"/>
<dbReference type="PROSITE" id="PS51421">
    <property type="entry name" value="RAS"/>
    <property type="match status" value="1"/>
</dbReference>
<evidence type="ECO:0000313" key="2">
    <source>
        <dbReference type="Proteomes" id="UP000708208"/>
    </source>
</evidence>
<organism evidence="1 2">
    <name type="scientific">Allacma fusca</name>
    <dbReference type="NCBI Taxonomy" id="39272"/>
    <lineage>
        <taxon>Eukaryota</taxon>
        <taxon>Metazoa</taxon>
        <taxon>Ecdysozoa</taxon>
        <taxon>Arthropoda</taxon>
        <taxon>Hexapoda</taxon>
        <taxon>Collembola</taxon>
        <taxon>Symphypleona</taxon>
        <taxon>Sminthuridae</taxon>
        <taxon>Allacma</taxon>
    </lineage>
</organism>
<comment type="caution">
    <text evidence="1">The sequence shown here is derived from an EMBL/GenBank/DDBJ whole genome shotgun (WGS) entry which is preliminary data.</text>
</comment>
<dbReference type="GO" id="GO:0005525">
    <property type="term" value="F:GTP binding"/>
    <property type="evidence" value="ECO:0007669"/>
    <property type="project" value="InterPro"/>
</dbReference>
<keyword evidence="2" id="KW-1185">Reference proteome</keyword>
<dbReference type="OrthoDB" id="9989112at2759"/>
<dbReference type="Pfam" id="PF00071">
    <property type="entry name" value="Ras"/>
    <property type="match status" value="1"/>
</dbReference>
<accession>A0A8J2JAT3</accession>
<dbReference type="InterPro" id="IPR050209">
    <property type="entry name" value="Rab_GTPases_membrane_traffic"/>
</dbReference>
<gene>
    <name evidence="1" type="ORF">AFUS01_LOCUS3892</name>
</gene>
<dbReference type="PANTHER" id="PTHR47979">
    <property type="entry name" value="DRAB11-RELATED"/>
    <property type="match status" value="1"/>
</dbReference>
<dbReference type="InterPro" id="IPR001806">
    <property type="entry name" value="Small_GTPase"/>
</dbReference>
<dbReference type="Proteomes" id="UP000708208">
    <property type="component" value="Unassembled WGS sequence"/>
</dbReference>
<evidence type="ECO:0000313" key="1">
    <source>
        <dbReference type="EMBL" id="CAG7695761.1"/>
    </source>
</evidence>
<name>A0A8J2JAT3_9HEXA</name>
<dbReference type="PROSITE" id="PS51419">
    <property type="entry name" value="RAB"/>
    <property type="match status" value="1"/>
</dbReference>
<sequence length="89" mass="10242">MLIGNKTDLEGQREVRKAQGEEYAKKHNLLFTETSAKTADQVEEAFILTAMAIYERIKLGELDVARLTETIKVRMDQHAKPQTSWWNCC</sequence>